<reference evidence="2" key="1">
    <citation type="journal article" date="2020" name="Int. J. Syst. Evol. Microbiol.">
        <title>Alteromonas alba sp. nov., a marine bacterium isolated from the seawater of the West Pacific Ocean.</title>
        <authorList>
            <person name="Sun C."/>
            <person name="Wu Y.-H."/>
            <person name="Xamxidin M."/>
            <person name="Cheng H."/>
            <person name="Xu X.-W."/>
        </authorList>
    </citation>
    <scope>NUCLEOTIDE SEQUENCE [LARGE SCALE GENOMIC DNA]</scope>
    <source>
        <strain evidence="2">9a2</strain>
    </source>
</reference>
<protein>
    <submittedName>
        <fullName evidence="1">Uncharacterized protein</fullName>
    </submittedName>
</protein>
<dbReference type="EMBL" id="PVNO01000031">
    <property type="protein sequence ID" value="PRO67629.1"/>
    <property type="molecule type" value="Genomic_DNA"/>
</dbReference>
<sequence>MKTWLAGLIIFALIAGYKVFSYQHQLSESNAEKERLTSVLDRSRVTETSELKVMKPATKLVAGGGPGDKQLSDNQLSDKQLSNLSYTGSKQHSALSNGSIKSSRLPASDNFYSETEGSLTTFFLLPPNNERFVLSSVKCENGLCELVGEYDGSEAELSSIIEALEREPWWHFGKPIIATEFAQRGLKLNVSFAAEHLPHNDEKFGNEMQAELNQKVASAG</sequence>
<evidence type="ECO:0000313" key="1">
    <source>
        <dbReference type="EMBL" id="PRO67629.1"/>
    </source>
</evidence>
<dbReference type="RefSeq" id="WP_105932641.1">
    <property type="nucleotide sequence ID" value="NZ_PVNO01000031.1"/>
</dbReference>
<comment type="caution">
    <text evidence="1">The sequence shown here is derived from an EMBL/GenBank/DDBJ whole genome shotgun (WGS) entry which is preliminary data.</text>
</comment>
<dbReference type="Proteomes" id="UP000239539">
    <property type="component" value="Unassembled WGS sequence"/>
</dbReference>
<proteinExistence type="predicted"/>
<accession>A0ABX5CJ86</accession>
<gene>
    <name evidence="1" type="ORF">C6Y39_18310</name>
</gene>
<organism evidence="1 2">
    <name type="scientific">Alteromonas gracilis</name>
    <dbReference type="NCBI Taxonomy" id="1479524"/>
    <lineage>
        <taxon>Bacteria</taxon>
        <taxon>Pseudomonadati</taxon>
        <taxon>Pseudomonadota</taxon>
        <taxon>Gammaproteobacteria</taxon>
        <taxon>Alteromonadales</taxon>
        <taxon>Alteromonadaceae</taxon>
        <taxon>Alteromonas/Salinimonas group</taxon>
        <taxon>Alteromonas</taxon>
    </lineage>
</organism>
<evidence type="ECO:0000313" key="2">
    <source>
        <dbReference type="Proteomes" id="UP000239539"/>
    </source>
</evidence>
<keyword evidence="2" id="KW-1185">Reference proteome</keyword>
<name>A0ABX5CJ86_9ALTE</name>